<dbReference type="Proteomes" id="UP001233271">
    <property type="component" value="Chromosome 5"/>
</dbReference>
<feature type="compositionally biased region" description="Pro residues" evidence="1">
    <location>
        <begin position="610"/>
        <end position="623"/>
    </location>
</feature>
<sequence>MSNAQIRELDQVRLEPARPKEYRDSDQESDPTDIDEDEEDPAYVIDAICWAEYKDSTFERSRGAVGWHYYVMWQGYLKTGSDTIELRRSFVDDPSDPSERSPALLEFWKSVEGKKVRKGKDEPGGKIGEIRFASDDLLKRKFREATPERSFSAYQRRIAKFKNARSDGFNRALVRKGDSDYYIRKKREEQKAEKKKAGKAITQPIPKRERAEEIVAGPSRRRGQSSSDDEPLASKRRKRSDAVEKMPPPATTLARRAPTQTDESPAPRVSRQRSFDSLFDEASQPSNSQTQAATPGVSSRKRTTKRRRAVESPVSSPVEEKVKAPDVPRFELDTSIFSAANPLAPPHRKQTPLFDFGDQASTPREASGIKVEASTPAETLELRSDDPDEEEEEIEVQEIEPPPGPKPNTPISVLDSEDEVAAEVAPTYDDGSPDHPDTALLGNFIPFSSSPPVPIQALPPPPTQAARFPTPPPQPPRPQPQQASQPVQAVQPDKLAKNVDLSGLPLPIHLPPSPPRNYRAVGADSVFERQNETRRTDAARTGPTAVRAPAPAPAPSFAGAVAHTPPPPAPAVPAAPRAATTAPVPAAQALPTNPTATVPFTAKPSTGSLPPEPPAKAPSPTKPKSPSLSITTENAEAGPSRPSANSASSGTPVSGTPVSASVRPKPNMPVNLSDRPKYQQPSRIQLIDISVDPARDKSPLRVQLLHPRRRLVGLGLLNINLLRGFRPTGSRPGLPQHGAFGDVSPYGGISPHGLSNRSPYQGGISPMNGGKSPNAPAGFGGAAPDYPGPSKRPGSSFGPRPTYRAGSLSGPSLQQPQQLQQEQWSPPNPLPAAPGRGSYEARRDPRLRRAAAVPSTTPPQPTTTPPAPQPSANPPQPSAAPPPLPPATSSIQEQPALAATRVLCTFHAAHANAHPDAYTKGLVDITLRSGWSSEKSSFLEKHINTQHTYLFEEVDRRCLQLLLIEGARIIEWALVEVPRQPSEIWQSLQRKMERRNILVFLDEVRAPNLLVTSRNILLMSRADQSRIGVDADLNGWKMEQLTYVAFLVKVPLVPNEKVADLPNPVRPFAQKEQPPALAIPRRLHSIASSFGFDDDTASQLGQEKTLSVVPNYFRPTVLYHEIVATAERCGLKPNNEDPETILVLNGAFSQTTTSKRFRRTLTKETRYMSIGADLTSIISRWQLRPIWETGGLVTFSPTFFLLQHRSLGEIMNVIRSAPNWAAYITPTTLLYVNDMIEKKKSPDPARSFVALTQALSLDDNQRRIAGEMSTETSSLVVSAAPPMLVLRQPCELWIDWLGKIFECTDYATLLKLCRQWARVCNHAESGLALLDTEKISIADLIKMRNLPHIVPYRRCIYVGSIKDEQSREATANGIDVISPDAFFSTFMDSK</sequence>
<keyword evidence="3" id="KW-1185">Reference proteome</keyword>
<feature type="compositionally biased region" description="Low complexity" evidence="1">
    <location>
        <begin position="807"/>
        <end position="825"/>
    </location>
</feature>
<proteinExistence type="predicted"/>
<feature type="compositionally biased region" description="Low complexity" evidence="1">
    <location>
        <begin position="539"/>
        <end position="563"/>
    </location>
</feature>
<protein>
    <recommendedName>
        <fullName evidence="4">Chromo domain-containing protein</fullName>
    </recommendedName>
</protein>
<feature type="compositionally biased region" description="Polar residues" evidence="1">
    <location>
        <begin position="642"/>
        <end position="659"/>
    </location>
</feature>
<feature type="compositionally biased region" description="Acidic residues" evidence="1">
    <location>
        <begin position="386"/>
        <end position="398"/>
    </location>
</feature>
<organism evidence="2 3">
    <name type="scientific">Cutaneotrichosporon cavernicola</name>
    <dbReference type="NCBI Taxonomy" id="279322"/>
    <lineage>
        <taxon>Eukaryota</taxon>
        <taxon>Fungi</taxon>
        <taxon>Dikarya</taxon>
        <taxon>Basidiomycota</taxon>
        <taxon>Agaricomycotina</taxon>
        <taxon>Tremellomycetes</taxon>
        <taxon>Trichosporonales</taxon>
        <taxon>Trichosporonaceae</taxon>
        <taxon>Cutaneotrichosporon</taxon>
    </lineage>
</organism>
<evidence type="ECO:0000256" key="1">
    <source>
        <dbReference type="SAM" id="MobiDB-lite"/>
    </source>
</evidence>
<feature type="compositionally biased region" description="Basic and acidic residues" evidence="1">
    <location>
        <begin position="7"/>
        <end position="26"/>
    </location>
</feature>
<feature type="compositionally biased region" description="Basic residues" evidence="1">
    <location>
        <begin position="299"/>
        <end position="308"/>
    </location>
</feature>
<feature type="compositionally biased region" description="Pro residues" evidence="1">
    <location>
        <begin position="449"/>
        <end position="479"/>
    </location>
</feature>
<accession>A0AA48L6T8</accession>
<feature type="compositionally biased region" description="Low complexity" evidence="1">
    <location>
        <begin position="480"/>
        <end position="492"/>
    </location>
</feature>
<feature type="region of interest" description="Disordered" evidence="1">
    <location>
        <begin position="1"/>
        <end position="38"/>
    </location>
</feature>
<dbReference type="KEGG" id="ccac:CcaHIS019_0506550"/>
<dbReference type="EMBL" id="AP028216">
    <property type="protein sequence ID" value="BEI93027.1"/>
    <property type="molecule type" value="Genomic_DNA"/>
</dbReference>
<feature type="region of interest" description="Disordered" evidence="1">
    <location>
        <begin position="528"/>
        <end position="681"/>
    </location>
</feature>
<feature type="compositionally biased region" description="Pro residues" evidence="1">
    <location>
        <begin position="564"/>
        <end position="573"/>
    </location>
</feature>
<feature type="compositionally biased region" description="Low complexity" evidence="1">
    <location>
        <begin position="251"/>
        <end position="261"/>
    </location>
</feature>
<feature type="compositionally biased region" description="Basic and acidic residues" evidence="1">
    <location>
        <begin position="528"/>
        <end position="538"/>
    </location>
</feature>
<evidence type="ECO:0008006" key="4">
    <source>
        <dbReference type="Google" id="ProtNLM"/>
    </source>
</evidence>
<feature type="compositionally biased region" description="Polar residues" evidence="1">
    <location>
        <begin position="283"/>
        <end position="297"/>
    </location>
</feature>
<feature type="compositionally biased region" description="Low complexity" evidence="1">
    <location>
        <begin position="574"/>
        <end position="592"/>
    </location>
</feature>
<reference evidence="2" key="1">
    <citation type="journal article" date="2023" name="BMC Genomics">
        <title>Chromosome-level genome assemblies of Cutaneotrichosporon spp. (Trichosporonales, Basidiomycota) reveal imbalanced evolution between nucleotide sequences and chromosome synteny.</title>
        <authorList>
            <person name="Kobayashi Y."/>
            <person name="Kayamori A."/>
            <person name="Aoki K."/>
            <person name="Shiwa Y."/>
            <person name="Matsutani M."/>
            <person name="Fujita N."/>
            <person name="Sugita T."/>
            <person name="Iwasaki W."/>
            <person name="Tanaka N."/>
            <person name="Takashima M."/>
        </authorList>
    </citation>
    <scope>NUCLEOTIDE SEQUENCE</scope>
    <source>
        <strain evidence="2">HIS019</strain>
    </source>
</reference>
<evidence type="ECO:0000313" key="3">
    <source>
        <dbReference type="Proteomes" id="UP001233271"/>
    </source>
</evidence>
<dbReference type="RefSeq" id="XP_060458292.1">
    <property type="nucleotide sequence ID" value="XM_060601838.1"/>
</dbReference>
<feature type="compositionally biased region" description="Basic and acidic residues" evidence="1">
    <location>
        <begin position="318"/>
        <end position="327"/>
    </location>
</feature>
<feature type="compositionally biased region" description="Pro residues" evidence="1">
    <location>
        <begin position="856"/>
        <end position="886"/>
    </location>
</feature>
<feature type="compositionally biased region" description="Acidic residues" evidence="1">
    <location>
        <begin position="27"/>
        <end position="38"/>
    </location>
</feature>
<feature type="region of interest" description="Disordered" evidence="1">
    <location>
        <begin position="340"/>
        <end position="495"/>
    </location>
</feature>
<gene>
    <name evidence="2" type="ORF">CcaverHIS019_0506550</name>
</gene>
<evidence type="ECO:0000313" key="2">
    <source>
        <dbReference type="EMBL" id="BEI93027.1"/>
    </source>
</evidence>
<name>A0AA48L6T8_9TREE</name>
<feature type="region of interest" description="Disordered" evidence="1">
    <location>
        <begin position="730"/>
        <end position="890"/>
    </location>
</feature>
<feature type="region of interest" description="Disordered" evidence="1">
    <location>
        <begin position="188"/>
        <end position="327"/>
    </location>
</feature>
<feature type="compositionally biased region" description="Polar residues" evidence="1">
    <location>
        <begin position="593"/>
        <end position="607"/>
    </location>
</feature>
<dbReference type="GeneID" id="85496897"/>